<dbReference type="RefSeq" id="WP_062483950.1">
    <property type="nucleotide sequence ID" value="NZ_LN885086.1"/>
</dbReference>
<evidence type="ECO:0000313" key="3">
    <source>
        <dbReference type="Proteomes" id="UP000066284"/>
    </source>
</evidence>
<dbReference type="OrthoDB" id="9792698at2"/>
<proteinExistence type="predicted"/>
<dbReference type="EMBL" id="LN885086">
    <property type="protein sequence ID" value="CUQ66123.1"/>
    <property type="molecule type" value="Genomic_DNA"/>
</dbReference>
<dbReference type="Proteomes" id="UP000066284">
    <property type="component" value="Chromosome 1"/>
</dbReference>
<accession>A0A0S4KUV7</accession>
<keyword evidence="1" id="KW-0472">Membrane</keyword>
<feature type="transmembrane region" description="Helical" evidence="1">
    <location>
        <begin position="16"/>
        <end position="36"/>
    </location>
</feature>
<protein>
    <recommendedName>
        <fullName evidence="4">Type IV pilus assembly protein PilW</fullName>
    </recommendedName>
</protein>
<reference evidence="3" key="1">
    <citation type="submission" date="2015-09" db="EMBL/GenBank/DDBJ databases">
        <authorList>
            <person name="Daims H."/>
        </authorList>
    </citation>
    <scope>NUCLEOTIDE SEQUENCE [LARGE SCALE GENOMIC DNA]</scope>
</reference>
<dbReference type="AlphaFoldDB" id="A0A0S4KUV7"/>
<evidence type="ECO:0008006" key="4">
    <source>
        <dbReference type="Google" id="ProtNLM"/>
    </source>
</evidence>
<evidence type="ECO:0000256" key="1">
    <source>
        <dbReference type="SAM" id="Phobius"/>
    </source>
</evidence>
<dbReference type="KEGG" id="nio:NITINOP_1148"/>
<keyword evidence="3" id="KW-1185">Reference proteome</keyword>
<name>A0A0S4KUV7_9BACT</name>
<organism evidence="2 3">
    <name type="scientific">Candidatus Nitrospira inopinata</name>
    <dbReference type="NCBI Taxonomy" id="1715989"/>
    <lineage>
        <taxon>Bacteria</taxon>
        <taxon>Pseudomonadati</taxon>
        <taxon>Nitrospirota</taxon>
        <taxon>Nitrospiria</taxon>
        <taxon>Nitrospirales</taxon>
        <taxon>Nitrospiraceae</taxon>
        <taxon>Nitrospira</taxon>
    </lineage>
</organism>
<keyword evidence="1" id="KW-0812">Transmembrane</keyword>
<sequence>MRNRLSDPSGLCLTELMIGMAAALLILAASLEVLYLGQKAVGAGSRTIAQQQDRRLGLEVFEQEVRLATPESLLVIGRDTVEFSANVHARHTNITVPVEQGQTALPVLDGRNWERGKFVKLCAERRCETHRLARDGQRSQLFLESPVSGSYPIGASVEMRNRVTYYTRTGGSVRLMRMVDGGAGALIADLKAVRFFYRDQRGLATNDPSAVARVIIEIEPADSSRVERRTVALRS</sequence>
<gene>
    <name evidence="2" type="ORF">NITINOP_1148</name>
</gene>
<dbReference type="STRING" id="1715989.NITINOP_1148"/>
<evidence type="ECO:0000313" key="2">
    <source>
        <dbReference type="EMBL" id="CUQ66123.1"/>
    </source>
</evidence>
<keyword evidence="1" id="KW-1133">Transmembrane helix</keyword>